<feature type="compositionally biased region" description="Gly residues" evidence="1">
    <location>
        <begin position="172"/>
        <end position="184"/>
    </location>
</feature>
<gene>
    <name evidence="2" type="ORF">BV898_15688</name>
</gene>
<dbReference type="EMBL" id="MTYJ01000217">
    <property type="protein sequence ID" value="OWA51195.1"/>
    <property type="molecule type" value="Genomic_DNA"/>
</dbReference>
<dbReference type="PANTHER" id="PTHR46788:SF1">
    <property type="entry name" value="EF-HAND CALCIUM-BINDING DOMAIN-CONTAINING PROTEIN 5"/>
    <property type="match status" value="1"/>
</dbReference>
<evidence type="ECO:0000313" key="2">
    <source>
        <dbReference type="EMBL" id="OWA51195.1"/>
    </source>
</evidence>
<evidence type="ECO:0008006" key="4">
    <source>
        <dbReference type="Google" id="ProtNLM"/>
    </source>
</evidence>
<sequence>MAARYDNYIYEYAKLKSLVYENGHTPASPEQKYRAGKYAKTALQQLLAAEEARKVTTIVQQQEEEFLKVAMKPSDMNMDFRAAGVADSIKAKRSSIFNIPQDRLRQEDGRTPSPDSLLDLMTGRRAESPATVATLAAKSSSVEQQQPRHFSQTYEGSLMKREVSVERLGSLAKGGGGRGVGGGTVAPSLVQGNVDNNATTQEQSTADSSMDSKLKSISPDPAVPAAPLTEGDLQKLKADASILDRQKGQLNVHYIGSLDRLGDARADLKDFPIVPSKQPPVFLRHLDGNNRTSPSPSRVASLFKSPETRLDFHNDLIDDYDETELMELPNNFGPAPSQRESKLMSSTENIVDYREIFRKCYRNARRKTKALVEKEPSAATYGDLADDRVSQIAATVPWEPLVQQWFALGSDFQDGIMKEIDYENLIPMLFLGFEEVILRAQKRGLVPQDSETPRDAADKLEDPEFDPLETLGVFLIRNNPRHNNIWETDSYVHSFRKVIRQIRSEKTCSRAIEDFSSLAENIRTADGFPLLPPKDMGEKTKKASYASQNTSTFLMDGGWGIMENTESLMTEDSRRKLSAIVRLLAQPKMAGIFEEDGVLDTTSPDEHPYEVNVEFLKTFLLNFVEEVPNVVHQTKEAIRQVVRNLPNLPEEPVINEDDTVKILSRILRILRQTDLEQIQNYCKLFTEQSEESRKFKSRQAQMHELFEAMDETQARPTVVRCERSAKKSLLVVFFDYKGIYCRTKFLPAPGRPVTSIEQLDASSHEPALPPGSTPTVFDVDDYQSLLGDKTDTQLPIPEALTRSVEDCPIPQVEHVYVKHMYKQYSSSGSTGVIPVPEEDLPVSVTEKFTVGAVAAEEIAAPSGNIANKVYASYQDRLASRKRFESQSRQFWSVTSAPFRDTLLTKHQFTAVLGNVIADLSHDEIAIREIINRLRANYRESSDERIARLRQEQTQARNARRVSELLRAFDCLDNTGKGVVDLARLLDLWLFTGIPVKISQVNEILTAYDAVSKACSTNFTKEQFVDFGLILLNVCNLDIDTEQTEQTKIIMRKGWLADVRTRTASGGGNLDSLFRDIIELIEKDGQIHSGNKVIAASIALLEHNTLNPAKGKFLLRFVAASDRESRYLINRIYLPESQNIGFRVAQAGRPGRIEKISQNDTPLPVSSERKQAVLCCLSEGFVQIQTQRKCIVALAEGLPWFHILSPSIVDIQMYWVEPDVRVNDTPTLRKVVSTAGGSSPAVVYPNPAVYRQGDPGFFDRLLCCATSAENVKETLFKESFGSDWPKATKETDVVNLLVICQKTLNEVLSTMSGTFPQLAIQKQFPERQHRFIFHRLLLVDLRQVCKRIQASTLSDIRTAPDSSQVHQQILKAILTAFHPAESEQGYFDRWSGCKDAVRLDLMDTIVQFDPTVNLGIRSARTISKAFRGSEPGGAAPWNPKQI</sequence>
<evidence type="ECO:0000313" key="3">
    <source>
        <dbReference type="Proteomes" id="UP000192578"/>
    </source>
</evidence>
<feature type="compositionally biased region" description="Polar residues" evidence="1">
    <location>
        <begin position="190"/>
        <end position="211"/>
    </location>
</feature>
<feature type="region of interest" description="Disordered" evidence="1">
    <location>
        <begin position="172"/>
        <end position="229"/>
    </location>
</feature>
<comment type="caution">
    <text evidence="2">The sequence shown here is derived from an EMBL/GenBank/DDBJ whole genome shotgun (WGS) entry which is preliminary data.</text>
</comment>
<name>A0A9X6NBL0_HYPEX</name>
<accession>A0A9X6NBL0</accession>
<dbReference type="OrthoDB" id="199400at2759"/>
<reference evidence="3" key="1">
    <citation type="submission" date="2017-01" db="EMBL/GenBank/DDBJ databases">
        <title>Comparative genomics of anhydrobiosis in the tardigrade Hypsibius dujardini.</title>
        <authorList>
            <person name="Yoshida Y."/>
            <person name="Koutsovoulos G."/>
            <person name="Laetsch D."/>
            <person name="Stevens L."/>
            <person name="Kumar S."/>
            <person name="Horikawa D."/>
            <person name="Ishino K."/>
            <person name="Komine S."/>
            <person name="Tomita M."/>
            <person name="Blaxter M."/>
            <person name="Arakawa K."/>
        </authorList>
    </citation>
    <scope>NUCLEOTIDE SEQUENCE [LARGE SCALE GENOMIC DNA]</scope>
    <source>
        <strain evidence="3">Z151</strain>
    </source>
</reference>
<dbReference type="Proteomes" id="UP000192578">
    <property type="component" value="Unassembled WGS sequence"/>
</dbReference>
<protein>
    <recommendedName>
        <fullName evidence="4">EF-hand domain-containing protein</fullName>
    </recommendedName>
</protein>
<dbReference type="PANTHER" id="PTHR46788">
    <property type="entry name" value="EF-HAND CALCIUM-BINDING DOMAIN-CONTAINING PROTEIN 5"/>
    <property type="match status" value="1"/>
</dbReference>
<keyword evidence="3" id="KW-1185">Reference proteome</keyword>
<evidence type="ECO:0000256" key="1">
    <source>
        <dbReference type="SAM" id="MobiDB-lite"/>
    </source>
</evidence>
<proteinExistence type="predicted"/>
<organism evidence="2 3">
    <name type="scientific">Hypsibius exemplaris</name>
    <name type="common">Freshwater tardigrade</name>
    <dbReference type="NCBI Taxonomy" id="2072580"/>
    <lineage>
        <taxon>Eukaryota</taxon>
        <taxon>Metazoa</taxon>
        <taxon>Ecdysozoa</taxon>
        <taxon>Tardigrada</taxon>
        <taxon>Eutardigrada</taxon>
        <taxon>Parachela</taxon>
        <taxon>Hypsibioidea</taxon>
        <taxon>Hypsibiidae</taxon>
        <taxon>Hypsibius</taxon>
    </lineage>
</organism>